<sequence length="306" mass="36416">MNIQKANFQNESDYVQSANTLFHFMSKPEYLYQALKNQYLAPRYCKENIEYLNLRLNRRKIRDIYVLEKCFCDIPMHNLVTSFDLQVIKPKRIKKKIRQRIEAENTHPELYGEYAISFSKEWGKRHELEPINYVQENTSYVNNTLSKSINTLVKYDDLPDEVSEDYINRLCYLKPLHGEMERKIQIEDDVYRVTVWKNFNDECEWRYVPSVSTAQKLSISRMYVTVSDQKIIDRLNEAISQPGYKNTGLPFTFSDIQYLIVPDNNARILLIKEIEKIFESLSNYTNIDKELLISKIITLSEIKKDW</sequence>
<evidence type="ECO:0000313" key="1">
    <source>
        <dbReference type="EMBL" id="GHW00785.1"/>
    </source>
</evidence>
<evidence type="ECO:0000313" key="2">
    <source>
        <dbReference type="Proteomes" id="UP000616547"/>
    </source>
</evidence>
<comment type="caution">
    <text evidence="1">The sequence shown here is derived from an EMBL/GenBank/DDBJ whole genome shotgun (WGS) entry which is preliminary data.</text>
</comment>
<dbReference type="RefSeq" id="WP_201331405.1">
    <property type="nucleotide sequence ID" value="NZ_BOCG01000614.1"/>
</dbReference>
<organism evidence="1 2">
    <name type="scientific">Lactobacillus nasalidis</name>
    <dbReference type="NCBI Taxonomy" id="2797258"/>
    <lineage>
        <taxon>Bacteria</taxon>
        <taxon>Bacillati</taxon>
        <taxon>Bacillota</taxon>
        <taxon>Bacilli</taxon>
        <taxon>Lactobacillales</taxon>
        <taxon>Lactobacillaceae</taxon>
        <taxon>Lactobacillus</taxon>
    </lineage>
</organism>
<proteinExistence type="predicted"/>
<keyword evidence="2" id="KW-1185">Reference proteome</keyword>
<accession>A0ABQ3W335</accession>
<dbReference type="EMBL" id="BOCI01000128">
    <property type="protein sequence ID" value="GHW00785.1"/>
    <property type="molecule type" value="Genomic_DNA"/>
</dbReference>
<name>A0ABQ3W335_9LACO</name>
<gene>
    <name evidence="1" type="ORF">lacNasYZ03_04720</name>
</gene>
<dbReference type="InterPro" id="IPR021223">
    <property type="entry name" value="AbiGi"/>
</dbReference>
<dbReference type="Pfam" id="PF10899">
    <property type="entry name" value="AbiGi"/>
    <property type="match status" value="1"/>
</dbReference>
<protein>
    <submittedName>
        <fullName evidence="1">Uncharacterized protein</fullName>
    </submittedName>
</protein>
<dbReference type="Proteomes" id="UP000616547">
    <property type="component" value="Unassembled WGS sequence"/>
</dbReference>
<reference evidence="2" key="1">
    <citation type="submission" date="2021-01" db="EMBL/GenBank/DDBJ databases">
        <title>Draft genome sequence of Nasalis larvatus strain YZ03.</title>
        <authorList>
            <person name="Suzuki-Hashido N."/>
            <person name="Tsuchida S."/>
            <person name="Hayakawa T."/>
        </authorList>
    </citation>
    <scope>NUCLEOTIDE SEQUENCE [LARGE SCALE GENOMIC DNA]</scope>
    <source>
        <strain evidence="2">YZ03</strain>
    </source>
</reference>